<evidence type="ECO:0000313" key="1">
    <source>
        <dbReference type="EMBL" id="MFC0561233.1"/>
    </source>
</evidence>
<dbReference type="Proteomes" id="UP001589833">
    <property type="component" value="Unassembled WGS sequence"/>
</dbReference>
<dbReference type="RefSeq" id="WP_273842685.1">
    <property type="nucleotide sequence ID" value="NZ_JAQQWT010000005.1"/>
</dbReference>
<evidence type="ECO:0000313" key="2">
    <source>
        <dbReference type="Proteomes" id="UP001589833"/>
    </source>
</evidence>
<reference evidence="1 2" key="1">
    <citation type="submission" date="2024-09" db="EMBL/GenBank/DDBJ databases">
        <authorList>
            <person name="Sun Q."/>
            <person name="Mori K."/>
        </authorList>
    </citation>
    <scope>NUCLEOTIDE SEQUENCE [LARGE SCALE GENOMIC DNA]</scope>
    <source>
        <strain evidence="1 2">NCAIM B.02301</strain>
    </source>
</reference>
<organism evidence="1 2">
    <name type="scientific">Halalkalibacter alkalisediminis</name>
    <dbReference type="NCBI Taxonomy" id="935616"/>
    <lineage>
        <taxon>Bacteria</taxon>
        <taxon>Bacillati</taxon>
        <taxon>Bacillota</taxon>
        <taxon>Bacilli</taxon>
        <taxon>Bacillales</taxon>
        <taxon>Bacillaceae</taxon>
        <taxon>Halalkalibacter</taxon>
    </lineage>
</organism>
<protein>
    <submittedName>
        <fullName evidence="1">Uncharacterized protein</fullName>
    </submittedName>
</protein>
<name>A0ABV6NMA7_9BACI</name>
<dbReference type="EMBL" id="JBHLTR010000054">
    <property type="protein sequence ID" value="MFC0561233.1"/>
    <property type="molecule type" value="Genomic_DNA"/>
</dbReference>
<accession>A0ABV6NMA7</accession>
<gene>
    <name evidence="1" type="ORF">ACFFH4_20000</name>
</gene>
<proteinExistence type="predicted"/>
<keyword evidence="2" id="KW-1185">Reference proteome</keyword>
<sequence>MKPPKSESSFTHQQKRSFFNDFKESLTTLVSNYSPSESPPKPIQLPLKTGQTSTAHTRATFMAFADAVIPSTNGALDLRLDDYLIFGLDHYISIQGQWGMNNIQLSSVTAGVLDAGAKQLILSQKVQETPNHSIFPEGGPFSSLSVNDRFEAIHLLENGQVDMESLPPPFQGNLGLVENILGNLHQMILLGYYSEWFSLGTTRLAPPENRKIERPFMTWDLVHYPGPAFGYRDLRGFLVKNFSE</sequence>
<comment type="caution">
    <text evidence="1">The sequence shown here is derived from an EMBL/GenBank/DDBJ whole genome shotgun (WGS) entry which is preliminary data.</text>
</comment>